<dbReference type="CDD" id="cd00200">
    <property type="entry name" value="WD40"/>
    <property type="match status" value="1"/>
</dbReference>
<keyword evidence="5" id="KW-0539">Nucleus</keyword>
<comment type="subcellular location">
    <subcellularLocation>
        <location evidence="1">Nucleus</location>
        <location evidence="1">Nucleolus</location>
    </subcellularLocation>
</comment>
<dbReference type="InterPro" id="IPR001680">
    <property type="entry name" value="WD40_rpt"/>
</dbReference>
<evidence type="ECO:0000256" key="1">
    <source>
        <dbReference type="ARBA" id="ARBA00004604"/>
    </source>
</evidence>
<evidence type="ECO:0000256" key="5">
    <source>
        <dbReference type="ARBA" id="ARBA00023242"/>
    </source>
</evidence>
<name>A0A7E6F9B3_9MOLL</name>
<keyword evidence="9" id="KW-1185">Reference proteome</keyword>
<feature type="compositionally biased region" description="Basic and acidic residues" evidence="7">
    <location>
        <begin position="907"/>
        <end position="918"/>
    </location>
</feature>
<sequence>MLTELLESSLSKQDARSITTNASFPILCGCIPSFSNLLGSVYRRGNLAFTPDGGCVISPVGNRITVFDLKNNKSETLPIESSRNITHIATSPDGYTLILVNEEGEALLCSLISRSVLHRFHFHGPVHSVKFSPDGKKFAVAKGDKVLLYSAPCKQMNFNPFRLLRTLYGAYDDNVCIDWSSDSRVLCVGSKDMSTRVYGAIRFKNLIIYTVGGHSDSIVGAFFEKDSMNLYTIAANGIVNYWECNTGLDGLESYRKENQKDAEDVDEEQSTETQKRRRQEEEDDRVKNKIIYKKGHRCNLKLSRDKGTSQMAAKLTSVAFHKLTNLLVTGFEDGCFFIHEMPVANLIHSLSISDQLVGAVEFNKTGDWIAMGCCGLGQLLVWEWQSETYILKQQGHFNNMTCLQYSPDGQFIATGGDDAKVKVWNVMSGSCFVTFSEHTAGITGVTFNQQGQVVLSSSLDGTVRAFDLNRYRNFRTFTSPQAAQFSCLTVDPSGEIVCAGTVDSFEIYVWSMKTGRLLDVLSGHEAPISDLSFSPSRALLASGSWDKTVKLWDIFENKGARETLTLNADVLALAFRPDGGQLAVATLNASITFWDSQSAVQTGSIEGRHDLGYFRKLEDKITAKKSAAGQAFNTICYSADGKAILAAGRSKNVCIYSVEDQILMKKFEISCNKSFDGMEEFLDKRQMTEWGNIELIDDEEEDGTRKSISLPGVLRGDMSSRHWKAEVRVCCIRFSPTGRAWAATSTEGLLVYSLDHSLTFDPFELEVDITPDKIRHTLKEKDYSAALMLSFRLNEHPIIQEVLEQIPLNDVLIICQNLHSTYVDKLLFFISGQIEQSAHIQYYLTWLEHLLVSHGPALKQRSASIMATLRSIQKATKIKYDDIGKICEHNEFTMQYLLKQSHLKRKRAEENSKSKGSSDNDENDEGMESESEDDSGVTDSSNIFVSKWSDDDSDS</sequence>
<dbReference type="GO" id="GO:0000462">
    <property type="term" value="P:maturation of SSU-rRNA from tricistronic rRNA transcript (SSU-rRNA, 5.8S rRNA, LSU-rRNA)"/>
    <property type="evidence" value="ECO:0007669"/>
    <property type="project" value="TreeGrafter"/>
</dbReference>
<dbReference type="Pfam" id="PF04003">
    <property type="entry name" value="Utp12"/>
    <property type="match status" value="1"/>
</dbReference>
<gene>
    <name evidence="10" type="primary">LOC115218658</name>
</gene>
<feature type="compositionally biased region" description="Acidic residues" evidence="7">
    <location>
        <begin position="919"/>
        <end position="936"/>
    </location>
</feature>
<dbReference type="InterPro" id="IPR020472">
    <property type="entry name" value="WD40_PAC1"/>
</dbReference>
<dbReference type="SUPFAM" id="SSF50998">
    <property type="entry name" value="Quinoprotein alcohol dehydrogenase-like"/>
    <property type="match status" value="1"/>
</dbReference>
<feature type="region of interest" description="Disordered" evidence="7">
    <location>
        <begin position="259"/>
        <end position="283"/>
    </location>
</feature>
<organism evidence="9 10">
    <name type="scientific">Octopus sinensis</name>
    <name type="common">East Asian common octopus</name>
    <dbReference type="NCBI Taxonomy" id="2607531"/>
    <lineage>
        <taxon>Eukaryota</taxon>
        <taxon>Metazoa</taxon>
        <taxon>Spiralia</taxon>
        <taxon>Lophotrochozoa</taxon>
        <taxon>Mollusca</taxon>
        <taxon>Cephalopoda</taxon>
        <taxon>Coleoidea</taxon>
        <taxon>Octopodiformes</taxon>
        <taxon>Octopoda</taxon>
        <taxon>Incirrata</taxon>
        <taxon>Octopodidae</taxon>
        <taxon>Octopus</taxon>
    </lineage>
</organism>
<dbReference type="InterPro" id="IPR036322">
    <property type="entry name" value="WD40_repeat_dom_sf"/>
</dbReference>
<dbReference type="Gene3D" id="2.130.10.10">
    <property type="entry name" value="YVTN repeat-like/Quinoprotein amine dehydrogenase"/>
    <property type="match status" value="3"/>
</dbReference>
<feature type="repeat" description="WD" evidence="6">
    <location>
        <begin position="435"/>
        <end position="476"/>
    </location>
</feature>
<reference evidence="10" key="1">
    <citation type="submission" date="2025-08" db="UniProtKB">
        <authorList>
            <consortium name="RefSeq"/>
        </authorList>
    </citation>
    <scope>IDENTIFICATION</scope>
</reference>
<accession>A0A7E6F9B3</accession>
<dbReference type="RefSeq" id="XP_036364123.1">
    <property type="nucleotide sequence ID" value="XM_036508230.1"/>
</dbReference>
<keyword evidence="4" id="KW-0677">Repeat</keyword>
<dbReference type="GO" id="GO:0034388">
    <property type="term" value="C:Pwp2p-containing subcomplex of 90S preribosome"/>
    <property type="evidence" value="ECO:0007669"/>
    <property type="project" value="TreeGrafter"/>
</dbReference>
<feature type="repeat" description="WD" evidence="6">
    <location>
        <begin position="393"/>
        <end position="434"/>
    </location>
</feature>
<dbReference type="FunFam" id="2.130.10.10:FF:000216">
    <property type="entry name" value="Periodic tryptophan protein 2 homolog"/>
    <property type="match status" value="1"/>
</dbReference>
<dbReference type="InterPro" id="IPR011047">
    <property type="entry name" value="Quinoprotein_ADH-like_sf"/>
</dbReference>
<dbReference type="PRINTS" id="PR00320">
    <property type="entry name" value="GPROTEINBRPT"/>
</dbReference>
<dbReference type="GO" id="GO:0000028">
    <property type="term" value="P:ribosomal small subunit assembly"/>
    <property type="evidence" value="ECO:0007669"/>
    <property type="project" value="TreeGrafter"/>
</dbReference>
<feature type="region of interest" description="Disordered" evidence="7">
    <location>
        <begin position="905"/>
        <end position="955"/>
    </location>
</feature>
<dbReference type="AlphaFoldDB" id="A0A7E6F9B3"/>
<dbReference type="GO" id="GO:0032040">
    <property type="term" value="C:small-subunit processome"/>
    <property type="evidence" value="ECO:0007669"/>
    <property type="project" value="TreeGrafter"/>
</dbReference>
<dbReference type="InterPro" id="IPR007148">
    <property type="entry name" value="SSU_processome_Utp12"/>
</dbReference>
<proteinExistence type="inferred from homology"/>
<evidence type="ECO:0000256" key="6">
    <source>
        <dbReference type="PROSITE-ProRule" id="PRU00221"/>
    </source>
</evidence>
<comment type="similarity">
    <text evidence="2">Belongs to the WD repeat PWP2 family.</text>
</comment>
<evidence type="ECO:0000256" key="3">
    <source>
        <dbReference type="ARBA" id="ARBA00022574"/>
    </source>
</evidence>
<dbReference type="PANTHER" id="PTHR19858:SF0">
    <property type="entry name" value="PERIODIC TRYPTOPHAN PROTEIN 2 HOMOLOG"/>
    <property type="match status" value="1"/>
</dbReference>
<dbReference type="PANTHER" id="PTHR19858">
    <property type="entry name" value="WD40 REPEAT PROTEIN"/>
    <property type="match status" value="1"/>
</dbReference>
<evidence type="ECO:0000259" key="8">
    <source>
        <dbReference type="Pfam" id="PF04003"/>
    </source>
</evidence>
<dbReference type="SMART" id="SM00320">
    <property type="entry name" value="WD40"/>
    <property type="match status" value="12"/>
</dbReference>
<evidence type="ECO:0000313" key="9">
    <source>
        <dbReference type="Proteomes" id="UP000515154"/>
    </source>
</evidence>
<protein>
    <submittedName>
        <fullName evidence="10">Periodic tryptophan protein 2 homolog isoform X1</fullName>
    </submittedName>
</protein>
<evidence type="ECO:0000256" key="4">
    <source>
        <dbReference type="ARBA" id="ARBA00022737"/>
    </source>
</evidence>
<dbReference type="InterPro" id="IPR027145">
    <property type="entry name" value="PWP2"/>
</dbReference>
<feature type="domain" description="Small-subunit processome Utp12" evidence="8">
    <location>
        <begin position="794"/>
        <end position="898"/>
    </location>
</feature>
<dbReference type="SUPFAM" id="SSF50978">
    <property type="entry name" value="WD40 repeat-like"/>
    <property type="match status" value="1"/>
</dbReference>
<feature type="repeat" description="WD" evidence="6">
    <location>
        <begin position="521"/>
        <end position="562"/>
    </location>
</feature>
<dbReference type="Proteomes" id="UP000515154">
    <property type="component" value="Linkage group LG13"/>
</dbReference>
<keyword evidence="3 6" id="KW-0853">WD repeat</keyword>
<dbReference type="PROSITE" id="PS00678">
    <property type="entry name" value="WD_REPEATS_1"/>
    <property type="match status" value="2"/>
</dbReference>
<evidence type="ECO:0000313" key="10">
    <source>
        <dbReference type="RefSeq" id="XP_036364123.1"/>
    </source>
</evidence>
<dbReference type="InterPro" id="IPR019775">
    <property type="entry name" value="WD40_repeat_CS"/>
</dbReference>
<dbReference type="Pfam" id="PF00400">
    <property type="entry name" value="WD40"/>
    <property type="match status" value="5"/>
</dbReference>
<evidence type="ECO:0000256" key="2">
    <source>
        <dbReference type="ARBA" id="ARBA00010226"/>
    </source>
</evidence>
<dbReference type="PROSITE" id="PS50082">
    <property type="entry name" value="WD_REPEATS_2"/>
    <property type="match status" value="3"/>
</dbReference>
<evidence type="ECO:0000256" key="7">
    <source>
        <dbReference type="SAM" id="MobiDB-lite"/>
    </source>
</evidence>
<dbReference type="PROSITE" id="PS50294">
    <property type="entry name" value="WD_REPEATS_REGION"/>
    <property type="match status" value="3"/>
</dbReference>
<dbReference type="InterPro" id="IPR015943">
    <property type="entry name" value="WD40/YVTN_repeat-like_dom_sf"/>
</dbReference>